<dbReference type="AlphaFoldDB" id="A0A6C0DDP1"/>
<organism evidence="1">
    <name type="scientific">viral metagenome</name>
    <dbReference type="NCBI Taxonomy" id="1070528"/>
    <lineage>
        <taxon>unclassified sequences</taxon>
        <taxon>metagenomes</taxon>
        <taxon>organismal metagenomes</taxon>
    </lineage>
</organism>
<reference evidence="1" key="1">
    <citation type="journal article" date="2020" name="Nature">
        <title>Giant virus diversity and host interactions through global metagenomics.</title>
        <authorList>
            <person name="Schulz F."/>
            <person name="Roux S."/>
            <person name="Paez-Espino D."/>
            <person name="Jungbluth S."/>
            <person name="Walsh D.A."/>
            <person name="Denef V.J."/>
            <person name="McMahon K.D."/>
            <person name="Konstantinidis K.T."/>
            <person name="Eloe-Fadrosh E.A."/>
            <person name="Kyrpides N.C."/>
            <person name="Woyke T."/>
        </authorList>
    </citation>
    <scope>NUCLEOTIDE SEQUENCE</scope>
    <source>
        <strain evidence="1">GVMAG-M-3300023174-132</strain>
    </source>
</reference>
<sequence length="200" mass="22470">MPIYIPSQSPTEITSTVYIRQNPWKKSSDILYSKISKKLHLPYAHTKQTVDAFTHNPTTFLEAVHEKHKAKVKSCIHFPIGTVALVPNGNKGLLVSINSELKAGVQDTLCIACSPRTCGHEYIQSGAYCLQCHDSVKEVFETKDIAKLSMHLREGNLIEPFYILYYDVEILGDADYNGTKWSDIAGMKSVGFRVQHWALV</sequence>
<name>A0A6C0DDP1_9ZZZZ</name>
<accession>A0A6C0DDP1</accession>
<protein>
    <submittedName>
        <fullName evidence="1">Uncharacterized protein</fullName>
    </submittedName>
</protein>
<evidence type="ECO:0000313" key="1">
    <source>
        <dbReference type="EMBL" id="QHT13715.1"/>
    </source>
</evidence>
<proteinExistence type="predicted"/>
<dbReference type="EMBL" id="MN739576">
    <property type="protein sequence ID" value="QHT13715.1"/>
    <property type="molecule type" value="Genomic_DNA"/>
</dbReference>